<dbReference type="InterPro" id="IPR036390">
    <property type="entry name" value="WH_DNA-bd_sf"/>
</dbReference>
<dbReference type="Pfam" id="PF08220">
    <property type="entry name" value="HTH_DeoR"/>
    <property type="match status" value="1"/>
</dbReference>
<dbReference type="PRINTS" id="PR00037">
    <property type="entry name" value="HTHLACR"/>
</dbReference>
<dbReference type="SMART" id="SM00420">
    <property type="entry name" value="HTH_DEOR"/>
    <property type="match status" value="1"/>
</dbReference>
<proteinExistence type="predicted"/>
<comment type="caution">
    <text evidence="5">The sequence shown here is derived from an EMBL/GenBank/DDBJ whole genome shotgun (WGS) entry which is preliminary data.</text>
</comment>
<keyword evidence="2 5" id="KW-0238">DNA-binding</keyword>
<evidence type="ECO:0000259" key="4">
    <source>
        <dbReference type="PROSITE" id="PS51000"/>
    </source>
</evidence>
<keyword evidence="3" id="KW-0804">Transcription</keyword>
<dbReference type="Gene3D" id="1.10.10.10">
    <property type="entry name" value="Winged helix-like DNA-binding domain superfamily/Winged helix DNA-binding domain"/>
    <property type="match status" value="1"/>
</dbReference>
<evidence type="ECO:0000256" key="1">
    <source>
        <dbReference type="ARBA" id="ARBA00023015"/>
    </source>
</evidence>
<dbReference type="GO" id="GO:0003677">
    <property type="term" value="F:DNA binding"/>
    <property type="evidence" value="ECO:0007669"/>
    <property type="project" value="UniProtKB-KW"/>
</dbReference>
<evidence type="ECO:0000313" key="5">
    <source>
        <dbReference type="EMBL" id="MFC3995945.1"/>
    </source>
</evidence>
<evidence type="ECO:0000256" key="2">
    <source>
        <dbReference type="ARBA" id="ARBA00023125"/>
    </source>
</evidence>
<dbReference type="PROSITE" id="PS51000">
    <property type="entry name" value="HTH_DEOR_2"/>
    <property type="match status" value="1"/>
</dbReference>
<reference evidence="6" key="1">
    <citation type="journal article" date="2019" name="Int. J. Syst. Evol. Microbiol.">
        <title>The Global Catalogue of Microorganisms (GCM) 10K type strain sequencing project: providing services to taxonomists for standard genome sequencing and annotation.</title>
        <authorList>
            <consortium name="The Broad Institute Genomics Platform"/>
            <consortium name="The Broad Institute Genome Sequencing Center for Infectious Disease"/>
            <person name="Wu L."/>
            <person name="Ma J."/>
        </authorList>
    </citation>
    <scope>NUCLEOTIDE SEQUENCE [LARGE SCALE GENOMIC DNA]</scope>
    <source>
        <strain evidence="6">TBRC 1826</strain>
    </source>
</reference>
<dbReference type="SUPFAM" id="SSF100950">
    <property type="entry name" value="NagB/RpiA/CoA transferase-like"/>
    <property type="match status" value="1"/>
</dbReference>
<dbReference type="InterPro" id="IPR037171">
    <property type="entry name" value="NagB/RpiA_transferase-like"/>
</dbReference>
<accession>A0ABV8FIJ5</accession>
<dbReference type="Pfam" id="PF00455">
    <property type="entry name" value="DeoRC"/>
    <property type="match status" value="1"/>
</dbReference>
<evidence type="ECO:0000313" key="6">
    <source>
        <dbReference type="Proteomes" id="UP001595847"/>
    </source>
</evidence>
<sequence length="269" mass="28115">MTADDTRPAFAAERRERILELVRTNGAMALRDIASRVRASEVTVRRDVRALEADGLIDRRRGGAALPGHLGHEQSYSQKSGQAAPEKLAIAAAAARLVVDGDAIVLGPGSTTEALARELTGRQNLTVVTNSLPVADVLASAPGVEVVMTGGTLRGTIRALVGTAAEQALSGLRVRQAFVSGNGVTAERGLSTPNPAVASVDRALVACAEEVIVLADHTKVGADTMVQTVPPEHIAHLITDNHADPEVLMTLEDMGTLVHVAVLEVDRGE</sequence>
<dbReference type="InterPro" id="IPR001034">
    <property type="entry name" value="DeoR_HTH"/>
</dbReference>
<dbReference type="RefSeq" id="WP_378531550.1">
    <property type="nucleotide sequence ID" value="NZ_JBHSBH010000005.1"/>
</dbReference>
<dbReference type="PROSITE" id="PS00894">
    <property type="entry name" value="HTH_DEOR_1"/>
    <property type="match status" value="1"/>
</dbReference>
<dbReference type="InterPro" id="IPR014036">
    <property type="entry name" value="DeoR-like_C"/>
</dbReference>
<dbReference type="Proteomes" id="UP001595847">
    <property type="component" value="Unassembled WGS sequence"/>
</dbReference>
<dbReference type="EMBL" id="JBHSBH010000005">
    <property type="protein sequence ID" value="MFC3995945.1"/>
    <property type="molecule type" value="Genomic_DNA"/>
</dbReference>
<dbReference type="CDD" id="cd00090">
    <property type="entry name" value="HTH_ARSR"/>
    <property type="match status" value="1"/>
</dbReference>
<dbReference type="Gene3D" id="3.40.50.1360">
    <property type="match status" value="1"/>
</dbReference>
<dbReference type="PANTHER" id="PTHR30363:SF44">
    <property type="entry name" value="AGA OPERON TRANSCRIPTIONAL REPRESSOR-RELATED"/>
    <property type="match status" value="1"/>
</dbReference>
<organism evidence="5 6">
    <name type="scientific">Nocardiopsis sediminis</name>
    <dbReference type="NCBI Taxonomy" id="1778267"/>
    <lineage>
        <taxon>Bacteria</taxon>
        <taxon>Bacillati</taxon>
        <taxon>Actinomycetota</taxon>
        <taxon>Actinomycetes</taxon>
        <taxon>Streptosporangiales</taxon>
        <taxon>Nocardiopsidaceae</taxon>
        <taxon>Nocardiopsis</taxon>
    </lineage>
</organism>
<dbReference type="SUPFAM" id="SSF46785">
    <property type="entry name" value="Winged helix' DNA-binding domain"/>
    <property type="match status" value="1"/>
</dbReference>
<protein>
    <submittedName>
        <fullName evidence="5">DeoR/GlpR family DNA-binding transcription regulator</fullName>
    </submittedName>
</protein>
<name>A0ABV8FIJ5_9ACTN</name>
<dbReference type="SMART" id="SM01134">
    <property type="entry name" value="DeoRC"/>
    <property type="match status" value="1"/>
</dbReference>
<keyword evidence="1" id="KW-0805">Transcription regulation</keyword>
<gene>
    <name evidence="5" type="ORF">ACFOVU_08470</name>
</gene>
<keyword evidence="6" id="KW-1185">Reference proteome</keyword>
<dbReference type="PANTHER" id="PTHR30363">
    <property type="entry name" value="HTH-TYPE TRANSCRIPTIONAL REGULATOR SRLR-RELATED"/>
    <property type="match status" value="1"/>
</dbReference>
<feature type="domain" description="HTH deoR-type" evidence="4">
    <location>
        <begin position="11"/>
        <end position="66"/>
    </location>
</feature>
<dbReference type="InterPro" id="IPR011991">
    <property type="entry name" value="ArsR-like_HTH"/>
</dbReference>
<dbReference type="InterPro" id="IPR050313">
    <property type="entry name" value="Carb_Metab_HTH_regulators"/>
</dbReference>
<evidence type="ECO:0000256" key="3">
    <source>
        <dbReference type="ARBA" id="ARBA00023163"/>
    </source>
</evidence>
<dbReference type="InterPro" id="IPR036388">
    <property type="entry name" value="WH-like_DNA-bd_sf"/>
</dbReference>
<dbReference type="InterPro" id="IPR018356">
    <property type="entry name" value="Tscrpt_reg_HTH_DeoR_CS"/>
</dbReference>